<dbReference type="InterPro" id="IPR050815">
    <property type="entry name" value="TF_fung"/>
</dbReference>
<dbReference type="PANTHER" id="PTHR47338">
    <property type="entry name" value="ZN(II)2CYS6 TRANSCRIPTION FACTOR (EUROFUNG)-RELATED"/>
    <property type="match status" value="1"/>
</dbReference>
<comment type="subcellular location">
    <subcellularLocation>
        <location evidence="1">Nucleus</location>
    </subcellularLocation>
</comment>
<proteinExistence type="predicted"/>
<dbReference type="HOGENOM" id="CLU_022337_0_1_1"/>
<accession>A0A067M5W4</accession>
<evidence type="ECO:0000313" key="6">
    <source>
        <dbReference type="EMBL" id="KDQ07252.1"/>
    </source>
</evidence>
<keyword evidence="5" id="KW-0539">Nucleus</keyword>
<organism evidence="6 7">
    <name type="scientific">Botryobasidium botryosum (strain FD-172 SS1)</name>
    <dbReference type="NCBI Taxonomy" id="930990"/>
    <lineage>
        <taxon>Eukaryota</taxon>
        <taxon>Fungi</taxon>
        <taxon>Dikarya</taxon>
        <taxon>Basidiomycota</taxon>
        <taxon>Agaricomycotina</taxon>
        <taxon>Agaricomycetes</taxon>
        <taxon>Cantharellales</taxon>
        <taxon>Botryobasidiaceae</taxon>
        <taxon>Botryobasidium</taxon>
    </lineage>
</organism>
<dbReference type="STRING" id="930990.A0A067M5W4"/>
<evidence type="ECO:0000313" key="7">
    <source>
        <dbReference type="Proteomes" id="UP000027195"/>
    </source>
</evidence>
<dbReference type="EMBL" id="KL198111">
    <property type="protein sequence ID" value="KDQ07252.1"/>
    <property type="molecule type" value="Genomic_DNA"/>
</dbReference>
<evidence type="ECO:0000256" key="5">
    <source>
        <dbReference type="ARBA" id="ARBA00023242"/>
    </source>
</evidence>
<dbReference type="Proteomes" id="UP000027195">
    <property type="component" value="Unassembled WGS sequence"/>
</dbReference>
<dbReference type="AlphaFoldDB" id="A0A067M5W4"/>
<protein>
    <recommendedName>
        <fullName evidence="8">Transcription factor domain-containing protein</fullName>
    </recommendedName>
</protein>
<gene>
    <name evidence="6" type="ORF">BOTBODRAFT_180851</name>
</gene>
<dbReference type="PANTHER" id="PTHR47338:SF29">
    <property type="entry name" value="ZN(2)-C6 FUNGAL-TYPE DOMAIN-CONTAINING PROTEIN"/>
    <property type="match status" value="1"/>
</dbReference>
<dbReference type="InParanoid" id="A0A067M5W4"/>
<evidence type="ECO:0000256" key="4">
    <source>
        <dbReference type="ARBA" id="ARBA00023163"/>
    </source>
</evidence>
<evidence type="ECO:0000256" key="1">
    <source>
        <dbReference type="ARBA" id="ARBA00004123"/>
    </source>
</evidence>
<evidence type="ECO:0000256" key="2">
    <source>
        <dbReference type="ARBA" id="ARBA00022723"/>
    </source>
</evidence>
<dbReference type="CDD" id="cd12148">
    <property type="entry name" value="fungal_TF_MHR"/>
    <property type="match status" value="1"/>
</dbReference>
<dbReference type="GO" id="GO:0046872">
    <property type="term" value="F:metal ion binding"/>
    <property type="evidence" value="ECO:0007669"/>
    <property type="project" value="UniProtKB-KW"/>
</dbReference>
<dbReference type="OrthoDB" id="2309723at2759"/>
<keyword evidence="2" id="KW-0479">Metal-binding</keyword>
<evidence type="ECO:0008006" key="8">
    <source>
        <dbReference type="Google" id="ProtNLM"/>
    </source>
</evidence>
<dbReference type="GO" id="GO:0000981">
    <property type="term" value="F:DNA-binding transcription factor activity, RNA polymerase II-specific"/>
    <property type="evidence" value="ECO:0007669"/>
    <property type="project" value="InterPro"/>
</dbReference>
<sequence length="460" mass="51784">MGVASSPSGCLTAAPGDCSIDRSSSITDAPRPLNNSELRLWRECRKLPDRVRDYLVKLFLRYRWRHPLEFNVPRLFSSMRLPPSHPNAFHPALVNAILLNGCLYAAEAFQELELLIANQLRKDLQHSLADADRRFDCIRASAFFGCYLYSKWRTVEGRHYISGSLSLAIACGLHRIESLSPDTQAATAVITPAKDLIELGDLVNTFWTAFVIDRIAPLFDGGVALAPSDQSICTVWPCPWEYYENGRAFLRRYETLKSLLDSDSHSAWDFNDNPVALRAKGYVLLARASTLHARCEARCWLNAEFWDEVRLTSHSISGFADFISTFPYPFEDSIDVEGTTSIMATASLAAHVAAIQIYDILGLIQPGGDALDRQRIACRRAISVVQEVAQLGDEYFPLAIGMILAPVYEFLLGEVRRQVNEQTIIADINLVMDTRKRLKQYMPPECEPDLDRMWSYPTLP</sequence>
<dbReference type="GO" id="GO:0005634">
    <property type="term" value="C:nucleus"/>
    <property type="evidence" value="ECO:0007669"/>
    <property type="project" value="UniProtKB-SubCell"/>
</dbReference>
<keyword evidence="7" id="KW-1185">Reference proteome</keyword>
<evidence type="ECO:0000256" key="3">
    <source>
        <dbReference type="ARBA" id="ARBA00023015"/>
    </source>
</evidence>
<name>A0A067M5W4_BOTB1</name>
<reference evidence="7" key="1">
    <citation type="journal article" date="2014" name="Proc. Natl. Acad. Sci. U.S.A.">
        <title>Extensive sampling of basidiomycete genomes demonstrates inadequacy of the white-rot/brown-rot paradigm for wood decay fungi.</title>
        <authorList>
            <person name="Riley R."/>
            <person name="Salamov A.A."/>
            <person name="Brown D.W."/>
            <person name="Nagy L.G."/>
            <person name="Floudas D."/>
            <person name="Held B.W."/>
            <person name="Levasseur A."/>
            <person name="Lombard V."/>
            <person name="Morin E."/>
            <person name="Otillar R."/>
            <person name="Lindquist E.A."/>
            <person name="Sun H."/>
            <person name="LaButti K.M."/>
            <person name="Schmutz J."/>
            <person name="Jabbour D."/>
            <person name="Luo H."/>
            <person name="Baker S.E."/>
            <person name="Pisabarro A.G."/>
            <person name="Walton J.D."/>
            <person name="Blanchette R.A."/>
            <person name="Henrissat B."/>
            <person name="Martin F."/>
            <person name="Cullen D."/>
            <person name="Hibbett D.S."/>
            <person name="Grigoriev I.V."/>
        </authorList>
    </citation>
    <scope>NUCLEOTIDE SEQUENCE [LARGE SCALE GENOMIC DNA]</scope>
    <source>
        <strain evidence="7">FD-172 SS1</strain>
    </source>
</reference>
<keyword evidence="4" id="KW-0804">Transcription</keyword>
<keyword evidence="3" id="KW-0805">Transcription regulation</keyword>